<dbReference type="EMBL" id="LR798299">
    <property type="protein sequence ID" value="CAB5222189.1"/>
    <property type="molecule type" value="Genomic_DNA"/>
</dbReference>
<evidence type="ECO:0008006" key="2">
    <source>
        <dbReference type="Google" id="ProtNLM"/>
    </source>
</evidence>
<name>A0A6J7WVN8_9CAUD</name>
<protein>
    <recommendedName>
        <fullName evidence="2">Bacteriophage lambda, Stf, side tail fibre-repeat-2</fullName>
    </recommendedName>
</protein>
<evidence type="ECO:0000313" key="1">
    <source>
        <dbReference type="EMBL" id="CAB5222189.1"/>
    </source>
</evidence>
<sequence>MATSPLFGWEEPDDVDLVKDGAAAIRTLGNAIDTSMGDLLGGTTGQVLSKASNTNMDFTWVTSDDANAIQNSIVDAKGDLIAASAADTPARLAVGSNYSFLQALSSETTGLKWGGALTSYTPTVTASSGTITSYTSSGTYIQIGKLVFFRVSITITNAGTGAASLIFSIPISRATANTPISGQEVSATGKALTGNITGLDSGSFRFYDWTTCIATNNVLQVNGFYEVA</sequence>
<reference evidence="1" key="1">
    <citation type="submission" date="2020-05" db="EMBL/GenBank/DDBJ databases">
        <authorList>
            <person name="Chiriac C."/>
            <person name="Salcher M."/>
            <person name="Ghai R."/>
            <person name="Kavagutti S V."/>
        </authorList>
    </citation>
    <scope>NUCLEOTIDE SEQUENCE</scope>
</reference>
<organism evidence="1">
    <name type="scientific">uncultured Caudovirales phage</name>
    <dbReference type="NCBI Taxonomy" id="2100421"/>
    <lineage>
        <taxon>Viruses</taxon>
        <taxon>Duplodnaviria</taxon>
        <taxon>Heunggongvirae</taxon>
        <taxon>Uroviricota</taxon>
        <taxon>Caudoviricetes</taxon>
        <taxon>Peduoviridae</taxon>
        <taxon>Maltschvirus</taxon>
        <taxon>Maltschvirus maltsch</taxon>
    </lineage>
</organism>
<accession>A0A6J7WVN8</accession>
<proteinExistence type="predicted"/>
<gene>
    <name evidence="1" type="ORF">UFOVP362_15</name>
</gene>